<name>E5A0S8_LEPMJ</name>
<keyword evidence="2" id="KW-1185">Reference proteome</keyword>
<evidence type="ECO:0000313" key="2">
    <source>
        <dbReference type="Proteomes" id="UP000002668"/>
    </source>
</evidence>
<protein>
    <submittedName>
        <fullName evidence="1">Predicted protein</fullName>
    </submittedName>
</protein>
<dbReference type="VEuPathDB" id="FungiDB:LEMA_P103550.1"/>
<gene>
    <name evidence="1" type="ORF">LEMA_P103550.1</name>
</gene>
<dbReference type="Proteomes" id="UP000002668">
    <property type="component" value="Genome"/>
</dbReference>
<sequence>MAWSVQQYVVNYRDKQAKNRHPHRAQLSYTDTIPTLYIVRQVFKFLWLWAGLEIPMVLIRPHSRCHGFYKYLRSDLIVLSKYYLTGRSLYIPSITLFSCAVFATSQITPQKFRLQIIEVHGDFCRSMNACLVFASNSCCQNLRVSVRTVQALRLFDMPQRTITVIFHVNTDDCMVILLHYDIFCQVFLFELNRLLVACQSLHLLKAAPMRNVVSSPLMHSTQRDCNTQSKSLP</sequence>
<dbReference type="InParanoid" id="E5A0S8"/>
<dbReference type="AlphaFoldDB" id="E5A0S8"/>
<accession>E5A0S8</accession>
<evidence type="ECO:0000313" key="1">
    <source>
        <dbReference type="EMBL" id="CBX97224.1"/>
    </source>
</evidence>
<reference evidence="2" key="1">
    <citation type="journal article" date="2011" name="Nat. Commun.">
        <title>Effector diversification within compartments of the Leptosphaeria maculans genome affected by Repeat-Induced Point mutations.</title>
        <authorList>
            <person name="Rouxel T."/>
            <person name="Grandaubert J."/>
            <person name="Hane J.K."/>
            <person name="Hoede C."/>
            <person name="van de Wouw A.P."/>
            <person name="Couloux A."/>
            <person name="Dominguez V."/>
            <person name="Anthouard V."/>
            <person name="Bally P."/>
            <person name="Bourras S."/>
            <person name="Cozijnsen A.J."/>
            <person name="Ciuffetti L.M."/>
            <person name="Degrave A."/>
            <person name="Dilmaghani A."/>
            <person name="Duret L."/>
            <person name="Fudal I."/>
            <person name="Goodwin S.B."/>
            <person name="Gout L."/>
            <person name="Glaser N."/>
            <person name="Linglin J."/>
            <person name="Kema G.H.J."/>
            <person name="Lapalu N."/>
            <person name="Lawrence C.B."/>
            <person name="May K."/>
            <person name="Meyer M."/>
            <person name="Ollivier B."/>
            <person name="Poulain J."/>
            <person name="Schoch C.L."/>
            <person name="Simon A."/>
            <person name="Spatafora J.W."/>
            <person name="Stachowiak A."/>
            <person name="Turgeon B.G."/>
            <person name="Tyler B.M."/>
            <person name="Vincent D."/>
            <person name="Weissenbach J."/>
            <person name="Amselem J."/>
            <person name="Quesneville H."/>
            <person name="Oliver R.P."/>
            <person name="Wincker P."/>
            <person name="Balesdent M.-H."/>
            <person name="Howlett B.J."/>
        </authorList>
    </citation>
    <scope>NUCLEOTIDE SEQUENCE [LARGE SCALE GENOMIC DNA]</scope>
    <source>
        <strain evidence="2">JN3 / isolate v23.1.3 / race Av1-4-5-6-7-8</strain>
    </source>
</reference>
<dbReference type="EMBL" id="FP929131">
    <property type="protein sequence ID" value="CBX97224.1"/>
    <property type="molecule type" value="Genomic_DNA"/>
</dbReference>
<proteinExistence type="predicted"/>
<dbReference type="HOGENOM" id="CLU_1190106_0_0_1"/>
<organism evidence="2">
    <name type="scientific">Leptosphaeria maculans (strain JN3 / isolate v23.1.3 / race Av1-4-5-6-7-8)</name>
    <name type="common">Blackleg fungus</name>
    <name type="synonym">Phoma lingam</name>
    <dbReference type="NCBI Taxonomy" id="985895"/>
    <lineage>
        <taxon>Eukaryota</taxon>
        <taxon>Fungi</taxon>
        <taxon>Dikarya</taxon>
        <taxon>Ascomycota</taxon>
        <taxon>Pezizomycotina</taxon>
        <taxon>Dothideomycetes</taxon>
        <taxon>Pleosporomycetidae</taxon>
        <taxon>Pleosporales</taxon>
        <taxon>Pleosporineae</taxon>
        <taxon>Leptosphaeriaceae</taxon>
        <taxon>Plenodomus</taxon>
        <taxon>Plenodomus lingam/Leptosphaeria maculans species complex</taxon>
    </lineage>
</organism>